<proteinExistence type="predicted"/>
<dbReference type="SUPFAM" id="SSF52821">
    <property type="entry name" value="Rhodanese/Cell cycle control phosphatase"/>
    <property type="match status" value="3"/>
</dbReference>
<dbReference type="PANTHER" id="PTHR43031:SF1">
    <property type="entry name" value="PYRIDINE NUCLEOTIDE-DISULPHIDE OXIDOREDUCTASE"/>
    <property type="match status" value="1"/>
</dbReference>
<dbReference type="EMBL" id="MIJE01000030">
    <property type="protein sequence ID" value="OEF96750.1"/>
    <property type="molecule type" value="Genomic_DNA"/>
</dbReference>
<dbReference type="CDD" id="cd00158">
    <property type="entry name" value="RHOD"/>
    <property type="match status" value="3"/>
</dbReference>
<dbReference type="SMART" id="SM00450">
    <property type="entry name" value="RHOD"/>
    <property type="match status" value="3"/>
</dbReference>
<dbReference type="Pfam" id="PF00581">
    <property type="entry name" value="Rhodanese"/>
    <property type="match status" value="3"/>
</dbReference>
<protein>
    <recommendedName>
        <fullName evidence="1">Rhodanese domain-containing protein</fullName>
    </recommendedName>
</protein>
<feature type="domain" description="Rhodanese" evidence="1">
    <location>
        <begin position="330"/>
        <end position="411"/>
    </location>
</feature>
<comment type="caution">
    <text evidence="2">The sequence shown here is derived from an EMBL/GenBank/DDBJ whole genome shotgun (WGS) entry which is preliminary data.</text>
</comment>
<gene>
    <name evidence="2" type="ORF">BHF68_06670</name>
</gene>
<dbReference type="PROSITE" id="PS51257">
    <property type="entry name" value="PROKAR_LIPOPROTEIN"/>
    <property type="match status" value="1"/>
</dbReference>
<dbReference type="RefSeq" id="WP_069643333.1">
    <property type="nucleotide sequence ID" value="NZ_MIJE01000030.1"/>
</dbReference>
<dbReference type="PANTHER" id="PTHR43031">
    <property type="entry name" value="FAD-DEPENDENT OXIDOREDUCTASE"/>
    <property type="match status" value="1"/>
</dbReference>
<dbReference type="AlphaFoldDB" id="A0A1E5G1G0"/>
<dbReference type="STRING" id="766136.BHF68_06670"/>
<evidence type="ECO:0000313" key="2">
    <source>
        <dbReference type="EMBL" id="OEF96750.1"/>
    </source>
</evidence>
<feature type="domain" description="Rhodanese" evidence="1">
    <location>
        <begin position="101"/>
        <end position="190"/>
    </location>
</feature>
<dbReference type="InterPro" id="IPR001763">
    <property type="entry name" value="Rhodanese-like_dom"/>
</dbReference>
<dbReference type="Gene3D" id="3.40.250.10">
    <property type="entry name" value="Rhodanese-like domain"/>
    <property type="match status" value="3"/>
</dbReference>
<keyword evidence="3" id="KW-1185">Reference proteome</keyword>
<evidence type="ECO:0000259" key="1">
    <source>
        <dbReference type="PROSITE" id="PS50206"/>
    </source>
</evidence>
<dbReference type="PROSITE" id="PS50206">
    <property type="entry name" value="RHODANESE_3"/>
    <property type="match status" value="3"/>
</dbReference>
<dbReference type="InterPro" id="IPR050229">
    <property type="entry name" value="GlpE_sulfurtransferase"/>
</dbReference>
<reference evidence="2 3" key="1">
    <citation type="submission" date="2016-09" db="EMBL/GenBank/DDBJ databases">
        <title>Draft genome sequence for the type strain of Desulfuribacillus alkaliarsenatis AHT28, an obligately anaerobic, sulfidogenic bacterium isolated from Russian soda lake sediments.</title>
        <authorList>
            <person name="Abin C.A."/>
            <person name="Hollibaugh J.T."/>
        </authorList>
    </citation>
    <scope>NUCLEOTIDE SEQUENCE [LARGE SCALE GENOMIC DNA]</scope>
    <source>
        <strain evidence="2 3">AHT28</strain>
    </source>
</reference>
<feature type="domain" description="Rhodanese" evidence="1">
    <location>
        <begin position="208"/>
        <end position="300"/>
    </location>
</feature>
<dbReference type="OrthoDB" id="9770030at2"/>
<organism evidence="2 3">
    <name type="scientific">Desulfuribacillus alkaliarsenatis</name>
    <dbReference type="NCBI Taxonomy" id="766136"/>
    <lineage>
        <taxon>Bacteria</taxon>
        <taxon>Bacillati</taxon>
        <taxon>Bacillota</taxon>
        <taxon>Desulfuribacillia</taxon>
        <taxon>Desulfuribacillales</taxon>
        <taxon>Desulfuribacillaceae</taxon>
        <taxon>Desulfuribacillus</taxon>
    </lineage>
</organism>
<dbReference type="Proteomes" id="UP000094296">
    <property type="component" value="Unassembled WGS sequence"/>
</dbReference>
<dbReference type="InterPro" id="IPR036873">
    <property type="entry name" value="Rhodanese-like_dom_sf"/>
</dbReference>
<accession>A0A1E5G1G0</accession>
<name>A0A1E5G1G0_9FIRM</name>
<evidence type="ECO:0000313" key="3">
    <source>
        <dbReference type="Proteomes" id="UP000094296"/>
    </source>
</evidence>
<sequence>MYRHKKRNTVSFLAVLLVLALVITGCGSTANVVDRSYELPAVPADPPQAPGVQAPEGMDNAVPIEAHLNYIDTFELMALYAKTSPISQVRQKYEQYSPEWGFVIVDSRPVARYNEAHINGAINIPDAQFEEFAHRLPEDKDKMLIFYCGGWHCPLSPASANKAIEMGYTNVWVYQEGTDAWTEENNYYVTTPEYVATKITDDYMMGADTKPVIIIDARPYASWFQSHIPLSYPIDDSVFTKFARTFPTDKSTEIIIYCGGFFCGKSHAEARLLRSMGYTNIKVLAGGMPAWNSAGLPTFGAQAGGVSFDITGGKPNLALPPGEWQKKFNEVSNKVVVDVRTTEERAAGAIPNSVHIVDRDILANPNIILERLPADKNVTVLIHCAAGARAAGVADKFYELGYENTFYLNSAIRISSDGSFEF</sequence>